<accession>A0A7W6IQL0</accession>
<organism evidence="4 5">
    <name type="scientific">Devosia subaequoris</name>
    <dbReference type="NCBI Taxonomy" id="395930"/>
    <lineage>
        <taxon>Bacteria</taxon>
        <taxon>Pseudomonadati</taxon>
        <taxon>Pseudomonadota</taxon>
        <taxon>Alphaproteobacteria</taxon>
        <taxon>Hyphomicrobiales</taxon>
        <taxon>Devosiaceae</taxon>
        <taxon>Devosia</taxon>
    </lineage>
</organism>
<dbReference type="EMBL" id="JACIEW010000017">
    <property type="protein sequence ID" value="MBB4054035.1"/>
    <property type="molecule type" value="Genomic_DNA"/>
</dbReference>
<dbReference type="InterPro" id="IPR051257">
    <property type="entry name" value="Diverse_CBS-Domain"/>
</dbReference>
<dbReference type="AlphaFoldDB" id="A0A7W6IQL0"/>
<keyword evidence="5" id="KW-1185">Reference proteome</keyword>
<dbReference type="Proteomes" id="UP000547011">
    <property type="component" value="Unassembled WGS sequence"/>
</dbReference>
<dbReference type="SUPFAM" id="SSF54631">
    <property type="entry name" value="CBS-domain pair"/>
    <property type="match status" value="1"/>
</dbReference>
<comment type="caution">
    <text evidence="4">The sequence shown here is derived from an EMBL/GenBank/DDBJ whole genome shotgun (WGS) entry which is preliminary data.</text>
</comment>
<dbReference type="Pfam" id="PF00571">
    <property type="entry name" value="CBS"/>
    <property type="match status" value="2"/>
</dbReference>
<evidence type="ECO:0000313" key="5">
    <source>
        <dbReference type="Proteomes" id="UP000547011"/>
    </source>
</evidence>
<dbReference type="InterPro" id="IPR000644">
    <property type="entry name" value="CBS_dom"/>
</dbReference>
<dbReference type="RefSeq" id="WP_116589142.1">
    <property type="nucleotide sequence ID" value="NZ_JACIEW010000017.1"/>
</dbReference>
<dbReference type="InterPro" id="IPR046342">
    <property type="entry name" value="CBS_dom_sf"/>
</dbReference>
<keyword evidence="1 2" id="KW-0129">CBS domain</keyword>
<evidence type="ECO:0000313" key="4">
    <source>
        <dbReference type="EMBL" id="MBB4054035.1"/>
    </source>
</evidence>
<evidence type="ECO:0000256" key="2">
    <source>
        <dbReference type="PROSITE-ProRule" id="PRU00703"/>
    </source>
</evidence>
<dbReference type="SMART" id="SM00116">
    <property type="entry name" value="CBS"/>
    <property type="match status" value="2"/>
</dbReference>
<dbReference type="CDD" id="cd04622">
    <property type="entry name" value="CBS_pair_HRP1_like"/>
    <property type="match status" value="1"/>
</dbReference>
<dbReference type="Gene3D" id="3.10.580.10">
    <property type="entry name" value="CBS-domain"/>
    <property type="match status" value="1"/>
</dbReference>
<name>A0A7W6IQL0_9HYPH</name>
<feature type="domain" description="CBS" evidence="3">
    <location>
        <begin position="72"/>
        <end position="130"/>
    </location>
</feature>
<protein>
    <submittedName>
        <fullName evidence="4">CBS domain-containing protein</fullName>
    </submittedName>
</protein>
<reference evidence="4 5" key="1">
    <citation type="submission" date="2020-08" db="EMBL/GenBank/DDBJ databases">
        <title>Genomic Encyclopedia of Type Strains, Phase IV (KMG-IV): sequencing the most valuable type-strain genomes for metagenomic binning, comparative biology and taxonomic classification.</title>
        <authorList>
            <person name="Goeker M."/>
        </authorList>
    </citation>
    <scope>NUCLEOTIDE SEQUENCE [LARGE SCALE GENOMIC DNA]</scope>
    <source>
        <strain evidence="4 5">DSM 23447</strain>
    </source>
</reference>
<sequence>MQVQEIMSRNPACCGRADTIRDAAQIMAEKSVGSVPVVNDMGEPVGIVTDRDICCGAVAQGKGVDTPVSEVMSTDVLTTTPDEDVAACCDKMEERQVRRAIVTDENGKCCGIVAQADVARGASDQETADLVQEISKPERKSGCC</sequence>
<dbReference type="PANTHER" id="PTHR43080:SF2">
    <property type="entry name" value="CBS DOMAIN-CONTAINING PROTEIN"/>
    <property type="match status" value="1"/>
</dbReference>
<gene>
    <name evidence="4" type="ORF">GGR20_003707</name>
</gene>
<evidence type="ECO:0000259" key="3">
    <source>
        <dbReference type="PROSITE" id="PS51371"/>
    </source>
</evidence>
<dbReference type="PROSITE" id="PS51371">
    <property type="entry name" value="CBS"/>
    <property type="match status" value="2"/>
</dbReference>
<dbReference type="PANTHER" id="PTHR43080">
    <property type="entry name" value="CBS DOMAIN-CONTAINING PROTEIN CBSX3, MITOCHONDRIAL"/>
    <property type="match status" value="1"/>
</dbReference>
<feature type="domain" description="CBS" evidence="3">
    <location>
        <begin position="7"/>
        <end position="66"/>
    </location>
</feature>
<proteinExistence type="predicted"/>
<evidence type="ECO:0000256" key="1">
    <source>
        <dbReference type="ARBA" id="ARBA00023122"/>
    </source>
</evidence>